<dbReference type="Proteomes" id="UP000288024">
    <property type="component" value="Unassembled WGS sequence"/>
</dbReference>
<evidence type="ECO:0000256" key="6">
    <source>
        <dbReference type="SAM" id="Phobius"/>
    </source>
</evidence>
<feature type="transmembrane region" description="Helical" evidence="6">
    <location>
        <begin position="6"/>
        <end position="27"/>
    </location>
</feature>
<evidence type="ECO:0000256" key="4">
    <source>
        <dbReference type="ARBA" id="ARBA00022989"/>
    </source>
</evidence>
<keyword evidence="8" id="KW-1185">Reference proteome</keyword>
<dbReference type="PANTHER" id="PTHR30086:SF20">
    <property type="entry name" value="ARGININE EXPORTER PROTEIN ARGO-RELATED"/>
    <property type="match status" value="1"/>
</dbReference>
<keyword evidence="5 6" id="KW-0472">Membrane</keyword>
<reference evidence="7 8" key="1">
    <citation type="submission" date="2019-01" db="EMBL/GenBank/DDBJ databases">
        <title>Bacillus sp. M5HDSG1-1, whole genome shotgun sequence.</title>
        <authorList>
            <person name="Tuo L."/>
        </authorList>
    </citation>
    <scope>NUCLEOTIDE SEQUENCE [LARGE SCALE GENOMIC DNA]</scope>
    <source>
        <strain evidence="7 8">M5HDSG1-1</strain>
    </source>
</reference>
<comment type="caution">
    <text evidence="7">The sequence shown here is derived from an EMBL/GenBank/DDBJ whole genome shotgun (WGS) entry which is preliminary data.</text>
</comment>
<dbReference type="PANTHER" id="PTHR30086">
    <property type="entry name" value="ARGININE EXPORTER PROTEIN ARGO"/>
    <property type="match status" value="1"/>
</dbReference>
<feature type="transmembrane region" description="Helical" evidence="6">
    <location>
        <begin position="69"/>
        <end position="88"/>
    </location>
</feature>
<proteinExistence type="predicted"/>
<dbReference type="RefSeq" id="WP_127739077.1">
    <property type="nucleotide sequence ID" value="NZ_CAJCKN010000008.1"/>
</dbReference>
<evidence type="ECO:0000313" key="8">
    <source>
        <dbReference type="Proteomes" id="UP000288024"/>
    </source>
</evidence>
<evidence type="ECO:0000256" key="2">
    <source>
        <dbReference type="ARBA" id="ARBA00022475"/>
    </source>
</evidence>
<keyword evidence="4 6" id="KW-1133">Transmembrane helix</keyword>
<dbReference type="AlphaFoldDB" id="A0A3S2TWT3"/>
<sequence>MIEAAIHGFLLALGLILPLGVQNIFIFNQGAGHAKFRNSLPAVVTASICDTLLILLSVLGVSLFLFHVVWLKTLLLIAGACFLVYMGYVTWKSKPNPEGGETLSAGKQIGFALSVSLLNPHAIMDTVGVIGTSSLLYSGTEKQLFALSCILVSWLWFIGLAITGRMLGKVDKTGNLLVLLNKASALVMWVMAIVMAKQLL</sequence>
<feature type="transmembrane region" description="Helical" evidence="6">
    <location>
        <begin position="176"/>
        <end position="196"/>
    </location>
</feature>
<dbReference type="GO" id="GO:0005886">
    <property type="term" value="C:plasma membrane"/>
    <property type="evidence" value="ECO:0007669"/>
    <property type="project" value="UniProtKB-SubCell"/>
</dbReference>
<accession>A0A3S2TWT3</accession>
<feature type="transmembrane region" description="Helical" evidence="6">
    <location>
        <begin position="39"/>
        <end position="63"/>
    </location>
</feature>
<dbReference type="EMBL" id="RZTZ01000005">
    <property type="protein sequence ID" value="RVT61620.1"/>
    <property type="molecule type" value="Genomic_DNA"/>
</dbReference>
<gene>
    <name evidence="7" type="ORF">EM808_15370</name>
</gene>
<evidence type="ECO:0000313" key="7">
    <source>
        <dbReference type="EMBL" id="RVT61620.1"/>
    </source>
</evidence>
<dbReference type="GO" id="GO:0015171">
    <property type="term" value="F:amino acid transmembrane transporter activity"/>
    <property type="evidence" value="ECO:0007669"/>
    <property type="project" value="TreeGrafter"/>
</dbReference>
<organism evidence="7 8">
    <name type="scientific">Niallia taxi</name>
    <dbReference type="NCBI Taxonomy" id="2499688"/>
    <lineage>
        <taxon>Bacteria</taxon>
        <taxon>Bacillati</taxon>
        <taxon>Bacillota</taxon>
        <taxon>Bacilli</taxon>
        <taxon>Bacillales</taxon>
        <taxon>Bacillaceae</taxon>
        <taxon>Niallia</taxon>
    </lineage>
</organism>
<evidence type="ECO:0000256" key="1">
    <source>
        <dbReference type="ARBA" id="ARBA00004651"/>
    </source>
</evidence>
<evidence type="ECO:0000256" key="5">
    <source>
        <dbReference type="ARBA" id="ARBA00023136"/>
    </source>
</evidence>
<name>A0A3S2TWT3_9BACI</name>
<keyword evidence="3 6" id="KW-0812">Transmembrane</keyword>
<keyword evidence="2" id="KW-1003">Cell membrane</keyword>
<feature type="transmembrane region" description="Helical" evidence="6">
    <location>
        <begin position="144"/>
        <end position="164"/>
    </location>
</feature>
<protein>
    <submittedName>
        <fullName evidence="7">Amino acid transporter</fullName>
    </submittedName>
</protein>
<comment type="subcellular location">
    <subcellularLocation>
        <location evidence="1">Cell membrane</location>
        <topology evidence="1">Multi-pass membrane protein</topology>
    </subcellularLocation>
</comment>
<dbReference type="InterPro" id="IPR001123">
    <property type="entry name" value="LeuE-type"/>
</dbReference>
<evidence type="ECO:0000256" key="3">
    <source>
        <dbReference type="ARBA" id="ARBA00022692"/>
    </source>
</evidence>
<dbReference type="Pfam" id="PF01810">
    <property type="entry name" value="LysE"/>
    <property type="match status" value="1"/>
</dbReference>